<dbReference type="InterPro" id="IPR002110">
    <property type="entry name" value="Ankyrin_rpt"/>
</dbReference>
<dbReference type="Proteomes" id="UP000054321">
    <property type="component" value="Unassembled WGS sequence"/>
</dbReference>
<accession>A0A0C3D5Y7</accession>
<dbReference type="InParanoid" id="A0A0C3D5Y7"/>
<dbReference type="HOGENOM" id="CLU_2543156_0_0_1"/>
<dbReference type="SUPFAM" id="SSF48403">
    <property type="entry name" value="Ankyrin repeat"/>
    <property type="match status" value="1"/>
</dbReference>
<dbReference type="EMBL" id="KN832871">
    <property type="protein sequence ID" value="KIN06724.1"/>
    <property type="molecule type" value="Genomic_DNA"/>
</dbReference>
<evidence type="ECO:0008006" key="3">
    <source>
        <dbReference type="Google" id="ProtNLM"/>
    </source>
</evidence>
<name>A0A0C3D5Y7_OIDMZ</name>
<proteinExistence type="predicted"/>
<evidence type="ECO:0000313" key="1">
    <source>
        <dbReference type="EMBL" id="KIN06724.1"/>
    </source>
</evidence>
<reference evidence="2" key="2">
    <citation type="submission" date="2015-01" db="EMBL/GenBank/DDBJ databases">
        <title>Evolutionary Origins and Diversification of the Mycorrhizal Mutualists.</title>
        <authorList>
            <consortium name="DOE Joint Genome Institute"/>
            <consortium name="Mycorrhizal Genomics Consortium"/>
            <person name="Kohler A."/>
            <person name="Kuo A."/>
            <person name="Nagy L.G."/>
            <person name="Floudas D."/>
            <person name="Copeland A."/>
            <person name="Barry K.W."/>
            <person name="Cichocki N."/>
            <person name="Veneault-Fourrey C."/>
            <person name="LaButti K."/>
            <person name="Lindquist E.A."/>
            <person name="Lipzen A."/>
            <person name="Lundell T."/>
            <person name="Morin E."/>
            <person name="Murat C."/>
            <person name="Riley R."/>
            <person name="Ohm R."/>
            <person name="Sun H."/>
            <person name="Tunlid A."/>
            <person name="Henrissat B."/>
            <person name="Grigoriev I.V."/>
            <person name="Hibbett D.S."/>
            <person name="Martin F."/>
        </authorList>
    </citation>
    <scope>NUCLEOTIDE SEQUENCE [LARGE SCALE GENOMIC DNA]</scope>
    <source>
        <strain evidence="2">Zn</strain>
    </source>
</reference>
<dbReference type="Gene3D" id="1.25.40.20">
    <property type="entry name" value="Ankyrin repeat-containing domain"/>
    <property type="match status" value="1"/>
</dbReference>
<gene>
    <name evidence="1" type="ORF">OIDMADRAFT_17452</name>
</gene>
<dbReference type="Pfam" id="PF00023">
    <property type="entry name" value="Ank"/>
    <property type="match status" value="1"/>
</dbReference>
<sequence>MPSEDLATFCSNGDLDQLQDLFSSKQKPSQDELDKALQMAVQAGHAKVVGLLLSQGAHITFMVLHHAIYRRDTAIFQEFLDHG</sequence>
<dbReference type="InterPro" id="IPR036770">
    <property type="entry name" value="Ankyrin_rpt-contain_sf"/>
</dbReference>
<keyword evidence="2" id="KW-1185">Reference proteome</keyword>
<dbReference type="AlphaFoldDB" id="A0A0C3D5Y7"/>
<protein>
    <recommendedName>
        <fullName evidence="3">Ankyrin repeat protein</fullName>
    </recommendedName>
</protein>
<organism evidence="1 2">
    <name type="scientific">Oidiodendron maius (strain Zn)</name>
    <dbReference type="NCBI Taxonomy" id="913774"/>
    <lineage>
        <taxon>Eukaryota</taxon>
        <taxon>Fungi</taxon>
        <taxon>Dikarya</taxon>
        <taxon>Ascomycota</taxon>
        <taxon>Pezizomycotina</taxon>
        <taxon>Leotiomycetes</taxon>
        <taxon>Leotiomycetes incertae sedis</taxon>
        <taxon>Myxotrichaceae</taxon>
        <taxon>Oidiodendron</taxon>
    </lineage>
</organism>
<reference evidence="1 2" key="1">
    <citation type="submission" date="2014-04" db="EMBL/GenBank/DDBJ databases">
        <authorList>
            <consortium name="DOE Joint Genome Institute"/>
            <person name="Kuo A."/>
            <person name="Martino E."/>
            <person name="Perotto S."/>
            <person name="Kohler A."/>
            <person name="Nagy L.G."/>
            <person name="Floudas D."/>
            <person name="Copeland A."/>
            <person name="Barry K.W."/>
            <person name="Cichocki N."/>
            <person name="Veneault-Fourrey C."/>
            <person name="LaButti K."/>
            <person name="Lindquist E.A."/>
            <person name="Lipzen A."/>
            <person name="Lundell T."/>
            <person name="Morin E."/>
            <person name="Murat C."/>
            <person name="Sun H."/>
            <person name="Tunlid A."/>
            <person name="Henrissat B."/>
            <person name="Grigoriev I.V."/>
            <person name="Hibbett D.S."/>
            <person name="Martin F."/>
            <person name="Nordberg H.P."/>
            <person name="Cantor M.N."/>
            <person name="Hua S.X."/>
        </authorList>
    </citation>
    <scope>NUCLEOTIDE SEQUENCE [LARGE SCALE GENOMIC DNA]</scope>
    <source>
        <strain evidence="1 2">Zn</strain>
    </source>
</reference>
<evidence type="ECO:0000313" key="2">
    <source>
        <dbReference type="Proteomes" id="UP000054321"/>
    </source>
</evidence>